<evidence type="ECO:0000313" key="12">
    <source>
        <dbReference type="Proteomes" id="UP000653231"/>
    </source>
</evidence>
<keyword evidence="5" id="KW-0227">DNA damage</keyword>
<keyword evidence="9" id="KW-0175">Coiled coil</keyword>
<evidence type="ECO:0000259" key="10">
    <source>
        <dbReference type="Pfam" id="PF02463"/>
    </source>
</evidence>
<comment type="function">
    <text evidence="1">May be involved in recombinational repair of damaged DNA.</text>
</comment>
<organism evidence="11 12">
    <name type="scientific">Microbispora bryophytorum subsp. camponoti</name>
    <dbReference type="NCBI Taxonomy" id="1677852"/>
    <lineage>
        <taxon>Bacteria</taxon>
        <taxon>Bacillati</taxon>
        <taxon>Actinomycetota</taxon>
        <taxon>Actinomycetes</taxon>
        <taxon>Streptosporangiales</taxon>
        <taxon>Streptosporangiaceae</taxon>
        <taxon>Microbispora</taxon>
    </lineage>
</organism>
<evidence type="ECO:0000256" key="5">
    <source>
        <dbReference type="ARBA" id="ARBA00022763"/>
    </source>
</evidence>
<gene>
    <name evidence="11" type="primary">recN</name>
    <name evidence="11" type="ORF">IEQ31_20775</name>
</gene>
<dbReference type="EMBL" id="JACXRZ010000014">
    <property type="protein sequence ID" value="MBD3145608.1"/>
    <property type="molecule type" value="Genomic_DNA"/>
</dbReference>
<proteinExistence type="inferred from homology"/>
<dbReference type="CDD" id="cd03241">
    <property type="entry name" value="ABC_RecN"/>
    <property type="match status" value="1"/>
</dbReference>
<dbReference type="InterPro" id="IPR027417">
    <property type="entry name" value="P-loop_NTPase"/>
</dbReference>
<evidence type="ECO:0000256" key="9">
    <source>
        <dbReference type="SAM" id="Coils"/>
    </source>
</evidence>
<evidence type="ECO:0000256" key="1">
    <source>
        <dbReference type="ARBA" id="ARBA00003618"/>
    </source>
</evidence>
<protein>
    <recommendedName>
        <fullName evidence="3">DNA repair protein RecN</fullName>
    </recommendedName>
    <alternativeName>
        <fullName evidence="8">Recombination protein N</fullName>
    </alternativeName>
</protein>
<keyword evidence="12" id="KW-1185">Reference proteome</keyword>
<keyword evidence="4" id="KW-0547">Nucleotide-binding</keyword>
<feature type="coiled-coil region" evidence="9">
    <location>
        <begin position="392"/>
        <end position="419"/>
    </location>
</feature>
<sequence length="633" mass="67003">MPDEQGFRVHRFSFGSRSGPAVLENLDELRVGSLASSVGKREGPVRPRVEEVRIQGLGVIDEAVLELSPGFTVVTGETGAGKTMVVTGLGLLFGGRADPARVRPGADKALIEGTLVIEPGGRVAQQVADVGGEVEDGQLIISRSVSAEGRSRAWLGGRAVPVGTLTYIADDLVAVHGQMDQQRLLQPGRQRAALDRYAGDELVKPLRAYEQAYKRHKQVGDLLHELTVKARERAQEADVLRFGLEEIEKVEPRPGEDAELKEEAERLSHADALRTAATTAHAALLGDPMSSAQDMQDAVSLLGQAKAAVESARDFDPALAGLAGRLAEAGYLVSDVATELAAYAESVEADPARLAAVQERRAALNGLMRKYGEDVTAVLGWAQRAAERLSELDGDDERIEELTREHGELTERVGELAGEVTAIRTVAADRFGQAVTEEMTALAMPHARVSVAITATDGFGPHGADEVELRLASHPGAPPLPLTKGASGGELSRVMLAIEVVFAGADPVPTFVFDEVDAGVGGKAAVEIGRRLAKLARTAQVIVVTHLPQVAAFADQHLVVEKASDGRVVRSGVVTLDQEGRERELSRMLAGLEDSELGRAHAAELLSIAAADKAAWEKASSGAAKRPGRRAAG</sequence>
<comment type="similarity">
    <text evidence="2">Belongs to the RecN family.</text>
</comment>
<accession>A0ABR8L3T0</accession>
<evidence type="ECO:0000256" key="6">
    <source>
        <dbReference type="ARBA" id="ARBA00022840"/>
    </source>
</evidence>
<dbReference type="Proteomes" id="UP000653231">
    <property type="component" value="Unassembled WGS sequence"/>
</dbReference>
<dbReference type="PANTHER" id="PTHR11059">
    <property type="entry name" value="DNA REPAIR PROTEIN RECN"/>
    <property type="match status" value="1"/>
</dbReference>
<dbReference type="Pfam" id="PF02463">
    <property type="entry name" value="SMC_N"/>
    <property type="match status" value="1"/>
</dbReference>
<dbReference type="NCBIfam" id="TIGR00634">
    <property type="entry name" value="recN"/>
    <property type="match status" value="1"/>
</dbReference>
<evidence type="ECO:0000256" key="8">
    <source>
        <dbReference type="ARBA" id="ARBA00033408"/>
    </source>
</evidence>
<comment type="caution">
    <text evidence="11">The sequence shown here is derived from an EMBL/GenBank/DDBJ whole genome shotgun (WGS) entry which is preliminary data.</text>
</comment>
<evidence type="ECO:0000313" key="11">
    <source>
        <dbReference type="EMBL" id="MBD3145608.1"/>
    </source>
</evidence>
<name>A0ABR8L3T0_9ACTN</name>
<evidence type="ECO:0000256" key="7">
    <source>
        <dbReference type="ARBA" id="ARBA00023204"/>
    </source>
</evidence>
<dbReference type="InterPro" id="IPR003395">
    <property type="entry name" value="RecF/RecN/SMC_N"/>
</dbReference>
<dbReference type="Gene3D" id="3.40.50.300">
    <property type="entry name" value="P-loop containing nucleotide triphosphate hydrolases"/>
    <property type="match status" value="2"/>
</dbReference>
<feature type="domain" description="RecF/RecN/SMC N-terminal" evidence="10">
    <location>
        <begin position="50"/>
        <end position="565"/>
    </location>
</feature>
<evidence type="ECO:0000256" key="3">
    <source>
        <dbReference type="ARBA" id="ARBA00021315"/>
    </source>
</evidence>
<evidence type="ECO:0000256" key="2">
    <source>
        <dbReference type="ARBA" id="ARBA00009441"/>
    </source>
</evidence>
<dbReference type="InterPro" id="IPR004604">
    <property type="entry name" value="DNA_recomb/repair_RecN"/>
</dbReference>
<keyword evidence="7" id="KW-0234">DNA repair</keyword>
<dbReference type="SUPFAM" id="SSF52540">
    <property type="entry name" value="P-loop containing nucleoside triphosphate hydrolases"/>
    <property type="match status" value="2"/>
</dbReference>
<dbReference type="PANTHER" id="PTHR11059:SF0">
    <property type="entry name" value="DNA REPAIR PROTEIN RECN"/>
    <property type="match status" value="1"/>
</dbReference>
<evidence type="ECO:0000256" key="4">
    <source>
        <dbReference type="ARBA" id="ARBA00022741"/>
    </source>
</evidence>
<keyword evidence="6" id="KW-0067">ATP-binding</keyword>
<reference evidence="11 12" key="1">
    <citation type="submission" date="2020-09" db="EMBL/GenBank/DDBJ databases">
        <title>Actinomycete isolated from the Camponotus japonicus Mayr.</title>
        <authorList>
            <person name="Gong X."/>
        </authorList>
    </citation>
    <scope>NUCLEOTIDE SEQUENCE [LARGE SCALE GENOMIC DNA]</scope>
    <source>
        <strain evidence="11 12">2C-HV3</strain>
    </source>
</reference>